<dbReference type="GO" id="GO:0003824">
    <property type="term" value="F:catalytic activity"/>
    <property type="evidence" value="ECO:0007669"/>
    <property type="project" value="InterPro"/>
</dbReference>
<dbReference type="SUPFAM" id="SSF47336">
    <property type="entry name" value="ACP-like"/>
    <property type="match status" value="1"/>
</dbReference>
<dbReference type="CDD" id="cd19531">
    <property type="entry name" value="LCL_NRPS-like"/>
    <property type="match status" value="1"/>
</dbReference>
<dbReference type="InterPro" id="IPR036736">
    <property type="entry name" value="ACP-like_sf"/>
</dbReference>
<dbReference type="PANTHER" id="PTHR45527">
    <property type="entry name" value="NONRIBOSOMAL PEPTIDE SYNTHETASE"/>
    <property type="match status" value="1"/>
</dbReference>
<dbReference type="InterPro" id="IPR013783">
    <property type="entry name" value="Ig-like_fold"/>
</dbReference>
<dbReference type="InterPro" id="IPR001031">
    <property type="entry name" value="Thioesterase"/>
</dbReference>
<evidence type="ECO:0000256" key="4">
    <source>
        <dbReference type="PROSITE-ProRule" id="PRU00339"/>
    </source>
</evidence>
<feature type="repeat" description="TPR" evidence="4">
    <location>
        <begin position="1228"/>
        <end position="1261"/>
    </location>
</feature>
<dbReference type="InterPro" id="IPR045851">
    <property type="entry name" value="AMP-bd_C_sf"/>
</dbReference>
<evidence type="ECO:0000256" key="2">
    <source>
        <dbReference type="ARBA" id="ARBA00022450"/>
    </source>
</evidence>
<feature type="repeat" description="TPR" evidence="4">
    <location>
        <begin position="1092"/>
        <end position="1125"/>
    </location>
</feature>
<dbReference type="Gene3D" id="3.30.559.10">
    <property type="entry name" value="Chloramphenicol acetyltransferase-like domain"/>
    <property type="match status" value="1"/>
</dbReference>
<dbReference type="GO" id="GO:0031177">
    <property type="term" value="F:phosphopantetheine binding"/>
    <property type="evidence" value="ECO:0007669"/>
    <property type="project" value="TreeGrafter"/>
</dbReference>
<dbReference type="SUPFAM" id="SSF56801">
    <property type="entry name" value="Acetyl-CoA synthetase-like"/>
    <property type="match status" value="1"/>
</dbReference>
<evidence type="ECO:0000256" key="1">
    <source>
        <dbReference type="ARBA" id="ARBA00001957"/>
    </source>
</evidence>
<sequence length="1406" mass="159234">MLTSNQHSDFWQTIRNVIKTQHQAPLLKPAPKNTNLPLSFGQERLWELIKIQPETLLYNINNSRYFNYALEVSALEKSLREIVRRHSILRTTFPERDGQPGQNILSETSFKLPVIDLQQLPPAEQITQCQQIIKEEAQKPFNLREEPGFRVKLLCLGEAEYLLLLTFHHLIFDGFSSHIFTGELKTLYEAYSTNQSSPLPELPIQYADFAYWQKQWLASKTEEKLIKYWQEKLSGNLQPLQLPADNHQPVLNYEGATEYLTIAPQLTQSLKYLTQQEGVTLFTTLLAAFKTLLYCYTGQEDLILVSPMAGRDRPETQKLIGYFNNLIVMRTNLEENPTFRELLQRVKKTVLEAKEHQDLPFQKEFTHIPLSRGMFTLQNYKHQPLTLTKITTKQNSEIPEQQKENSVKNRAAEIFASRDISPEKTANFDLALTMYDQGKKLTGKIKYKTDLFKATTITQMKENFLTLVAKLVHNPDIHIAELAEEWEQNLHPQVVQISIEQIEKLLGEHPNIEENTILVLEDSQGNKQLTAYIVPTQKEIPTLEGVRSFLQAKIPNYMIPESFVLLDSLPLKPNGKINYRSLAKLNQIKQKPPTTLPSTPVEKKLAEIWGRVLWLEQEIGIHDNFFDLGGHSLLAVKLVGEIEKEFNTKLPLTTLSQLSTISELVNFLKEVEPHPNPPRGFGRESGVPPEPAGGLGGVNSSELAPEIYHQLLAYTSGWRGKRVKPHSLIVGMNIKGTKQPLFWCFQGFKELYQLAKYMGENQPIYGMRSGHLAMEKTEENIKALGLLYVNEILEVNSTGPYLIGGNCQAGKIAFEMAIKLQELGKTVTLLCILDKSDPPRKYNGKVAFFFGRESWINPYKDYQSPELGWRKYYPGGFSIDLVSGTYGKMFDEPNIQTFADKLKSRLEEGIIATAAITTELEILPETAYSAQITVEKTLVGIAGETLNFQVKVKNNSPVTWQATEKSGITLGNYWLEGTGKTIQGVDGRVYLLADVPPEGEIPLELPITIPIEPGNYLMALDLVEEGVTWFRNKGSQITIVQVEVISSEAGKNPEKNAEFYRNLGDKQFGKGDAASAIVSYEKAISLNPEQPFKVYQNLGDALSQKEQYAAAITAYAVAIKIEENHGNIYYMLGKTQEGVGELEQAKVSYEKAIALQSNQIHFYEHLVEVSLQLNQKEAVKNACQQGLKLQPKNATLNVRLGQLYIEENNLEAAITCAKKAVEVQPDNADFLFLLGYAQSQQGELEEAISYYQKSIEIKPEAIGIYINWGRIISQQGNYEKALEIYEKALLYDTNHADLYRNIGEVLFKQQDVTGAIRNYEKVIELEPENFTNYQVLGDVLSYQGDFEQAIKLYHQAIKLNPKVAIIYYNLATAQLKTGDLAAAIKNYEKAKELEPNLEIEFNEFAS</sequence>
<dbReference type="PANTHER" id="PTHR45527:SF1">
    <property type="entry name" value="FATTY ACID SYNTHASE"/>
    <property type="match status" value="1"/>
</dbReference>
<dbReference type="PROSITE" id="PS50075">
    <property type="entry name" value="CARRIER"/>
    <property type="match status" value="1"/>
</dbReference>
<comment type="caution">
    <text evidence="6">The sequence shown here is derived from an EMBL/GenBank/DDBJ whole genome shotgun (WGS) entry which is preliminary data.</text>
</comment>
<protein>
    <submittedName>
        <fullName evidence="6">Tetratricopeptide repeat protein</fullName>
    </submittedName>
</protein>
<dbReference type="Pfam" id="PF00668">
    <property type="entry name" value="Condensation"/>
    <property type="match status" value="1"/>
</dbReference>
<dbReference type="Gene3D" id="2.60.40.10">
    <property type="entry name" value="Immunoglobulins"/>
    <property type="match status" value="1"/>
</dbReference>
<feature type="repeat" description="TPR" evidence="4">
    <location>
        <begin position="1296"/>
        <end position="1329"/>
    </location>
</feature>
<dbReference type="GO" id="GO:0005737">
    <property type="term" value="C:cytoplasm"/>
    <property type="evidence" value="ECO:0007669"/>
    <property type="project" value="TreeGrafter"/>
</dbReference>
<dbReference type="InterPro" id="IPR023213">
    <property type="entry name" value="CAT-like_dom_sf"/>
</dbReference>
<keyword evidence="3" id="KW-0597">Phosphoprotein</keyword>
<evidence type="ECO:0000313" key="7">
    <source>
        <dbReference type="Proteomes" id="UP000767446"/>
    </source>
</evidence>
<dbReference type="InterPro" id="IPR009081">
    <property type="entry name" value="PP-bd_ACP"/>
</dbReference>
<feature type="repeat" description="TPR" evidence="4">
    <location>
        <begin position="1057"/>
        <end position="1090"/>
    </location>
</feature>
<accession>A0A941GTQ0</accession>
<dbReference type="Proteomes" id="UP000767446">
    <property type="component" value="Unassembled WGS sequence"/>
</dbReference>
<feature type="repeat" description="TPR" evidence="4">
    <location>
        <begin position="1330"/>
        <end position="1363"/>
    </location>
</feature>
<dbReference type="InterPro" id="IPR001242">
    <property type="entry name" value="Condensation_dom"/>
</dbReference>
<evidence type="ECO:0000259" key="5">
    <source>
        <dbReference type="PROSITE" id="PS50075"/>
    </source>
</evidence>
<dbReference type="Gene3D" id="3.30.559.30">
    <property type="entry name" value="Nonribosomal peptide synthetase, condensation domain"/>
    <property type="match status" value="1"/>
</dbReference>
<proteinExistence type="predicted"/>
<dbReference type="InterPro" id="IPR029058">
    <property type="entry name" value="AB_hydrolase_fold"/>
</dbReference>
<dbReference type="InterPro" id="IPR011990">
    <property type="entry name" value="TPR-like_helical_dom_sf"/>
</dbReference>
<dbReference type="InterPro" id="IPR019734">
    <property type="entry name" value="TPR_rpt"/>
</dbReference>
<dbReference type="Pfam" id="PF13181">
    <property type="entry name" value="TPR_8"/>
    <property type="match status" value="3"/>
</dbReference>
<dbReference type="GO" id="GO:0044550">
    <property type="term" value="P:secondary metabolite biosynthetic process"/>
    <property type="evidence" value="ECO:0007669"/>
    <property type="project" value="TreeGrafter"/>
</dbReference>
<dbReference type="EMBL" id="JADQBC010000129">
    <property type="protein sequence ID" value="MBR8829370.1"/>
    <property type="molecule type" value="Genomic_DNA"/>
</dbReference>
<keyword evidence="2" id="KW-0596">Phosphopantetheine</keyword>
<organism evidence="6 7">
    <name type="scientific">Gomphosphaeria aponina SAG 52.96 = DSM 107014</name>
    <dbReference type="NCBI Taxonomy" id="1521640"/>
    <lineage>
        <taxon>Bacteria</taxon>
        <taxon>Bacillati</taxon>
        <taxon>Cyanobacteriota</taxon>
        <taxon>Cyanophyceae</taxon>
        <taxon>Oscillatoriophycideae</taxon>
        <taxon>Chroococcales</taxon>
        <taxon>Gomphosphaeriaceae</taxon>
        <taxon>Gomphosphaeria</taxon>
    </lineage>
</organism>
<evidence type="ECO:0000313" key="6">
    <source>
        <dbReference type="EMBL" id="MBR8829370.1"/>
    </source>
</evidence>
<dbReference type="InterPro" id="IPR025110">
    <property type="entry name" value="AMP-bd_C"/>
</dbReference>
<dbReference type="Pfam" id="PF00975">
    <property type="entry name" value="Thioesterase"/>
    <property type="match status" value="1"/>
</dbReference>
<dbReference type="Gene3D" id="1.25.40.10">
    <property type="entry name" value="Tetratricopeptide repeat domain"/>
    <property type="match status" value="2"/>
</dbReference>
<feature type="repeat" description="TPR" evidence="4">
    <location>
        <begin position="1364"/>
        <end position="1397"/>
    </location>
</feature>
<feature type="domain" description="Carrier" evidence="5">
    <location>
        <begin position="596"/>
        <end position="672"/>
    </location>
</feature>
<comment type="cofactor">
    <cofactor evidence="1">
        <name>pantetheine 4'-phosphate</name>
        <dbReference type="ChEBI" id="CHEBI:47942"/>
    </cofactor>
</comment>
<dbReference type="SUPFAM" id="SSF53474">
    <property type="entry name" value="alpha/beta-Hydrolases"/>
    <property type="match status" value="1"/>
</dbReference>
<dbReference type="SUPFAM" id="SSF48452">
    <property type="entry name" value="TPR-like"/>
    <property type="match status" value="1"/>
</dbReference>
<dbReference type="PROSITE" id="PS50293">
    <property type="entry name" value="TPR_REGION"/>
    <property type="match status" value="4"/>
</dbReference>
<keyword evidence="4" id="KW-0802">TPR repeat</keyword>
<feature type="repeat" description="TPR" evidence="4">
    <location>
        <begin position="1262"/>
        <end position="1295"/>
    </location>
</feature>
<dbReference type="PROSITE" id="PS00012">
    <property type="entry name" value="PHOSPHOPANTETHEINE"/>
    <property type="match status" value="1"/>
</dbReference>
<dbReference type="Pfam" id="PF13432">
    <property type="entry name" value="TPR_16"/>
    <property type="match status" value="2"/>
</dbReference>
<dbReference type="Gene3D" id="3.30.300.30">
    <property type="match status" value="1"/>
</dbReference>
<dbReference type="Gene3D" id="3.40.50.1820">
    <property type="entry name" value="alpha/beta hydrolase"/>
    <property type="match status" value="2"/>
</dbReference>
<feature type="repeat" description="TPR" evidence="4">
    <location>
        <begin position="1126"/>
        <end position="1159"/>
    </location>
</feature>
<dbReference type="Pfam" id="PF13193">
    <property type="entry name" value="AMP-binding_C"/>
    <property type="match status" value="1"/>
</dbReference>
<name>A0A941GTQ0_9CHRO</name>
<dbReference type="PROSITE" id="PS50005">
    <property type="entry name" value="TPR"/>
    <property type="match status" value="9"/>
</dbReference>
<evidence type="ECO:0000256" key="3">
    <source>
        <dbReference type="ARBA" id="ARBA00022553"/>
    </source>
</evidence>
<dbReference type="Pfam" id="PF13414">
    <property type="entry name" value="TPR_11"/>
    <property type="match status" value="1"/>
</dbReference>
<dbReference type="Gene3D" id="1.10.1200.10">
    <property type="entry name" value="ACP-like"/>
    <property type="match status" value="1"/>
</dbReference>
<gene>
    <name evidence="6" type="ORF">DSM107014_15975</name>
</gene>
<dbReference type="InterPro" id="IPR006162">
    <property type="entry name" value="Ppantetheine_attach_site"/>
</dbReference>
<dbReference type="GO" id="GO:0008610">
    <property type="term" value="P:lipid biosynthetic process"/>
    <property type="evidence" value="ECO:0007669"/>
    <property type="project" value="UniProtKB-ARBA"/>
</dbReference>
<reference evidence="6" key="1">
    <citation type="submission" date="2021-02" db="EMBL/GenBank/DDBJ databases">
        <title>Metagenome analyses of Stigonema ocellatum DSM 106950, Chlorogloea purpurea SAG 13.99 and Gomphosphaeria aponina DSM 107014.</title>
        <authorList>
            <person name="Marter P."/>
            <person name="Huang S."/>
        </authorList>
    </citation>
    <scope>NUCLEOTIDE SEQUENCE</scope>
    <source>
        <strain evidence="6">JP213</strain>
    </source>
</reference>
<dbReference type="Pfam" id="PF00550">
    <property type="entry name" value="PP-binding"/>
    <property type="match status" value="1"/>
</dbReference>
<dbReference type="SUPFAM" id="SSF52777">
    <property type="entry name" value="CoA-dependent acyltransferases"/>
    <property type="match status" value="2"/>
</dbReference>
<feature type="repeat" description="TPR" evidence="4">
    <location>
        <begin position="1194"/>
        <end position="1227"/>
    </location>
</feature>
<dbReference type="SMART" id="SM00028">
    <property type="entry name" value="TPR"/>
    <property type="match status" value="10"/>
</dbReference>
<dbReference type="GO" id="GO:0043041">
    <property type="term" value="P:amino acid activation for nonribosomal peptide biosynthetic process"/>
    <property type="evidence" value="ECO:0007669"/>
    <property type="project" value="TreeGrafter"/>
</dbReference>